<dbReference type="EMBL" id="CP065647">
    <property type="protein sequence ID" value="QPR73665.1"/>
    <property type="molecule type" value="Genomic_DNA"/>
</dbReference>
<dbReference type="Proteomes" id="UP000595038">
    <property type="component" value="Chromosome"/>
</dbReference>
<dbReference type="SUPFAM" id="SSF51556">
    <property type="entry name" value="Metallo-dependent hydrolases"/>
    <property type="match status" value="1"/>
</dbReference>
<dbReference type="Proteomes" id="UP000435910">
    <property type="component" value="Unassembled WGS sequence"/>
</dbReference>
<dbReference type="RefSeq" id="WP_003186115.1">
    <property type="nucleotide sequence ID" value="NZ_BEXU01000002.1"/>
</dbReference>
<dbReference type="GO" id="GO:0016831">
    <property type="term" value="F:carboxy-lyase activity"/>
    <property type="evidence" value="ECO:0007669"/>
    <property type="project" value="InterPro"/>
</dbReference>
<evidence type="ECO:0000256" key="1">
    <source>
        <dbReference type="ARBA" id="ARBA00023239"/>
    </source>
</evidence>
<evidence type="ECO:0000259" key="2">
    <source>
        <dbReference type="Pfam" id="PF04909"/>
    </source>
</evidence>
<dbReference type="InterPro" id="IPR032465">
    <property type="entry name" value="ACMSD"/>
</dbReference>
<keyword evidence="1" id="KW-0456">Lyase</keyword>
<dbReference type="PANTHER" id="PTHR21240">
    <property type="entry name" value="2-AMINO-3-CARBOXYLMUCONATE-6-SEMIALDEHYDE DECARBOXYLASE"/>
    <property type="match status" value="1"/>
</dbReference>
<feature type="domain" description="Amidohydrolase-related" evidence="2">
    <location>
        <begin position="3"/>
        <end position="298"/>
    </location>
</feature>
<evidence type="ECO:0000313" key="6">
    <source>
        <dbReference type="Proteomes" id="UP000595038"/>
    </source>
</evidence>
<evidence type="ECO:0000313" key="5">
    <source>
        <dbReference type="Proteomes" id="UP000435910"/>
    </source>
</evidence>
<dbReference type="GO" id="GO:0016787">
    <property type="term" value="F:hydrolase activity"/>
    <property type="evidence" value="ECO:0007669"/>
    <property type="project" value="InterPro"/>
</dbReference>
<dbReference type="PANTHER" id="PTHR21240:SF28">
    <property type="entry name" value="ISO-OROTATE DECARBOXYLASE (EUROFUNG)"/>
    <property type="match status" value="1"/>
</dbReference>
<proteinExistence type="predicted"/>
<name>A0A1Y0YWJ1_BACLI</name>
<evidence type="ECO:0000313" key="4">
    <source>
        <dbReference type="EMBL" id="TWL27381.1"/>
    </source>
</evidence>
<dbReference type="InterPro" id="IPR006680">
    <property type="entry name" value="Amidohydro-rel"/>
</dbReference>
<dbReference type="Pfam" id="PF04909">
    <property type="entry name" value="Amidohydro_2"/>
    <property type="match status" value="1"/>
</dbReference>
<dbReference type="InterPro" id="IPR032466">
    <property type="entry name" value="Metal_Hydrolase"/>
</dbReference>
<dbReference type="EMBL" id="NILC01000023">
    <property type="protein sequence ID" value="TWL27381.1"/>
    <property type="molecule type" value="Genomic_DNA"/>
</dbReference>
<organism evidence="4 5">
    <name type="scientific">Bacillus licheniformis</name>
    <dbReference type="NCBI Taxonomy" id="1402"/>
    <lineage>
        <taxon>Bacteria</taxon>
        <taxon>Bacillati</taxon>
        <taxon>Bacillota</taxon>
        <taxon>Bacilli</taxon>
        <taxon>Bacillales</taxon>
        <taxon>Bacillaceae</taxon>
        <taxon>Bacillus</taxon>
    </lineage>
</organism>
<evidence type="ECO:0000313" key="3">
    <source>
        <dbReference type="EMBL" id="QPR73665.1"/>
    </source>
</evidence>
<reference evidence="3 6" key="2">
    <citation type="submission" date="2020-12" db="EMBL/GenBank/DDBJ databases">
        <title>FDA dAtabase for Regulatory Grade micrObial Sequences (FDA-ARGOS): Supporting development and validation of Infectious Disease Dx tests.</title>
        <authorList>
            <person name="Nelson B."/>
            <person name="Plummer A."/>
            <person name="Tallon L."/>
            <person name="Sadzewicz L."/>
            <person name="Zhao X."/>
            <person name="Boylan J."/>
            <person name="Ott S."/>
            <person name="Bowen H."/>
            <person name="Vavikolanu K."/>
            <person name="Mehta A."/>
            <person name="Aluvathingal J."/>
            <person name="Nadendla S."/>
            <person name="Myers T."/>
            <person name="Yan Y."/>
            <person name="Sichtig H."/>
        </authorList>
    </citation>
    <scope>NUCLEOTIDE SEQUENCE [LARGE SCALE GENOMIC DNA]</scope>
    <source>
        <strain evidence="3 6">FDAARGOS_923</strain>
    </source>
</reference>
<protein>
    <submittedName>
        <fullName evidence="3">Amidohydrolase</fullName>
    </submittedName>
</protein>
<dbReference type="OMA" id="RIESCIM"/>
<dbReference type="GO" id="GO:0019748">
    <property type="term" value="P:secondary metabolic process"/>
    <property type="evidence" value="ECO:0007669"/>
    <property type="project" value="TreeGrafter"/>
</dbReference>
<gene>
    <name evidence="4" type="ORF">CHCC16736_2702</name>
    <name evidence="3" type="ORF">I6G80_05220</name>
</gene>
<accession>A0A1Y0YWJ1</accession>
<dbReference type="GO" id="GO:0005829">
    <property type="term" value="C:cytosol"/>
    <property type="evidence" value="ECO:0007669"/>
    <property type="project" value="TreeGrafter"/>
</dbReference>
<dbReference type="Gene3D" id="3.20.20.140">
    <property type="entry name" value="Metal-dependent hydrolases"/>
    <property type="match status" value="1"/>
</dbReference>
<dbReference type="SMR" id="A0A1Y0YWJ1"/>
<dbReference type="AlphaFoldDB" id="A0A1Y0YWJ1"/>
<reference evidence="4 5" key="1">
    <citation type="submission" date="2019-06" db="EMBL/GenBank/DDBJ databases">
        <title>Genome sequence analysis of &gt;100 Bacillus licheniformis strains suggests intrinsic resistance to this species.</title>
        <authorList>
            <person name="Wels M."/>
            <person name="Siezen R.J."/>
            <person name="Johansen E."/>
            <person name="Stuer-Lauridsen B."/>
            <person name="Bjerre K."/>
            <person name="Nielsen B.K.K."/>
        </authorList>
    </citation>
    <scope>NUCLEOTIDE SEQUENCE [LARGE SCALE GENOMIC DNA]</scope>
    <source>
        <strain evidence="4 5">BAC-16736</strain>
    </source>
</reference>
<dbReference type="GeneID" id="92859431"/>
<sequence length="316" mass="35774">MYDLHTHFIPRDVLLWLEDNEKRVHAVREKKAGCQAEFLTVNHKWGFELKELFYQEALYLEAQQEAGVTHSLVSPVPQLFLYDLAEEITDELSFVYNKALAEWVKKYDGRLSGLGTVPLNSPSKASERLNEAMNNGLKGAIIGPGASQLLLSDEAFTPFWETADRRKAIIFIHPLLSEDPRLRRRMLPNLIGVPWETTICAADLLLSGFTDRFRNVKILLAHGGGFLPYQIGRLNKGYDKWAGVSSSLSAPPREYLRKFWFDGVLWEQESAAYLKKLVGEDRLVPGSDFPFDLCQWPPLDPGRKGAESLLNVAIEA</sequence>